<dbReference type="EC" id="2.7.7.65" evidence="2"/>
<dbReference type="Proteomes" id="UP000007347">
    <property type="component" value="Chromosome"/>
</dbReference>
<keyword evidence="6 7" id="KW-0472">Membrane</keyword>
<proteinExistence type="predicted"/>
<dbReference type="AlphaFoldDB" id="K0N786"/>
<dbReference type="OrthoDB" id="9812260at2"/>
<dbReference type="SMART" id="SM00267">
    <property type="entry name" value="GGDEF"/>
    <property type="match status" value="1"/>
</dbReference>
<dbReference type="GO" id="GO:0043709">
    <property type="term" value="P:cell adhesion involved in single-species biofilm formation"/>
    <property type="evidence" value="ECO:0007669"/>
    <property type="project" value="TreeGrafter"/>
</dbReference>
<dbReference type="RefSeq" id="WP_014957168.1">
    <property type="nucleotide sequence ID" value="NC_018645.1"/>
</dbReference>
<comment type="subcellular location">
    <subcellularLocation>
        <location evidence="1">Cell membrane</location>
        <topology evidence="1">Multi-pass membrane protein</topology>
    </subcellularLocation>
</comment>
<evidence type="ECO:0000256" key="1">
    <source>
        <dbReference type="ARBA" id="ARBA00004651"/>
    </source>
</evidence>
<dbReference type="Pfam" id="PF02743">
    <property type="entry name" value="dCache_1"/>
    <property type="match status" value="1"/>
</dbReference>
<sequence length="481" mass="55713">MEQRKNKLMLMISLLLIIGFGATSLASYFVSRSSLRDQIVGRELPLTSDNIYSEIQRDLLQTIFISSLMANDTFLRDWVIKGEEDEQQIVRYLQEIRNKYNAVTSFFVSEQTRIYYQAKGILKKVQENQQRDIWYFRVRALTSDYEINIDPDMANNDSMTIFINFKVFDYDKKFIGATGVGLKVSAVKELIKKYQKDYDRQIYFTDKQGNITLHGSNLINPDKPITRMKEISSIADEILSKSSGCFKYKRDGKTVHLNTRYIPEFDWYLLVEQTEEKAIKQILHTLLINLAICAVITSVVLVLTNLTISSYQGRLEKMATIDKLTGIYNRQAFDMIFHQVLQDIQRKNFTLSIILFDIDRFKNVNDQFGHLAGDAVIKNIVKISNAAIRRSDVLCRWGGEEFLILLKKCSLDDAYTISEKIRDTVAKTSTVYEDKKIIATISLGVGQYRPFEKEDIFLSRVDKLLYKAKQNGRNRSEKEFS</sequence>
<evidence type="ECO:0000259" key="8">
    <source>
        <dbReference type="PROSITE" id="PS50887"/>
    </source>
</evidence>
<dbReference type="STRING" id="651182.TOL2_C16620"/>
<dbReference type="GO" id="GO:0005886">
    <property type="term" value="C:plasma membrane"/>
    <property type="evidence" value="ECO:0007669"/>
    <property type="project" value="UniProtKB-SubCell"/>
</dbReference>
<dbReference type="PANTHER" id="PTHR45138">
    <property type="entry name" value="REGULATORY COMPONENTS OF SENSORY TRANSDUCTION SYSTEM"/>
    <property type="match status" value="1"/>
</dbReference>
<dbReference type="Pfam" id="PF00990">
    <property type="entry name" value="GGDEF"/>
    <property type="match status" value="1"/>
</dbReference>
<accession>K0N786</accession>
<dbReference type="InterPro" id="IPR029787">
    <property type="entry name" value="Nucleotide_cyclase"/>
</dbReference>
<evidence type="ECO:0000256" key="5">
    <source>
        <dbReference type="ARBA" id="ARBA00022989"/>
    </source>
</evidence>
<dbReference type="KEGG" id="dto:TOL2_C16620"/>
<name>K0N786_DESTT</name>
<feature type="domain" description="GGDEF" evidence="8">
    <location>
        <begin position="349"/>
        <end position="481"/>
    </location>
</feature>
<evidence type="ECO:0000256" key="3">
    <source>
        <dbReference type="ARBA" id="ARBA00022475"/>
    </source>
</evidence>
<keyword evidence="3" id="KW-1003">Cell membrane</keyword>
<dbReference type="FunFam" id="3.30.70.270:FF:000001">
    <property type="entry name" value="Diguanylate cyclase domain protein"/>
    <property type="match status" value="1"/>
</dbReference>
<evidence type="ECO:0000256" key="2">
    <source>
        <dbReference type="ARBA" id="ARBA00012528"/>
    </source>
</evidence>
<dbReference type="InterPro" id="IPR050469">
    <property type="entry name" value="Diguanylate_Cyclase"/>
</dbReference>
<keyword evidence="5 7" id="KW-1133">Transmembrane helix</keyword>
<dbReference type="InterPro" id="IPR000160">
    <property type="entry name" value="GGDEF_dom"/>
</dbReference>
<dbReference type="EMBL" id="FO203503">
    <property type="protein sequence ID" value="CCK79824.1"/>
    <property type="molecule type" value="Genomic_DNA"/>
</dbReference>
<dbReference type="PROSITE" id="PS50887">
    <property type="entry name" value="GGDEF"/>
    <property type="match status" value="1"/>
</dbReference>
<dbReference type="Gene3D" id="3.30.450.20">
    <property type="entry name" value="PAS domain"/>
    <property type="match status" value="1"/>
</dbReference>
<dbReference type="CDD" id="cd01949">
    <property type="entry name" value="GGDEF"/>
    <property type="match status" value="1"/>
</dbReference>
<dbReference type="PATRIC" id="fig|651182.5.peg.1978"/>
<dbReference type="InterPro" id="IPR043128">
    <property type="entry name" value="Rev_trsase/Diguanyl_cyclase"/>
</dbReference>
<keyword evidence="4 7" id="KW-0812">Transmembrane</keyword>
<protein>
    <recommendedName>
        <fullName evidence="2">diguanylate cyclase</fullName>
        <ecNumber evidence="2">2.7.7.65</ecNumber>
    </recommendedName>
</protein>
<dbReference type="HOGENOM" id="CLU_029518_0_0_7"/>
<dbReference type="GO" id="GO:1902201">
    <property type="term" value="P:negative regulation of bacterial-type flagellum-dependent cell motility"/>
    <property type="evidence" value="ECO:0007669"/>
    <property type="project" value="TreeGrafter"/>
</dbReference>
<dbReference type="PANTHER" id="PTHR45138:SF26">
    <property type="entry name" value="DIGUANYLATE CYCLASE"/>
    <property type="match status" value="1"/>
</dbReference>
<dbReference type="NCBIfam" id="TIGR00254">
    <property type="entry name" value="GGDEF"/>
    <property type="match status" value="1"/>
</dbReference>
<evidence type="ECO:0000313" key="9">
    <source>
        <dbReference type="EMBL" id="CCK79824.1"/>
    </source>
</evidence>
<keyword evidence="10" id="KW-1185">Reference proteome</keyword>
<evidence type="ECO:0000256" key="6">
    <source>
        <dbReference type="ARBA" id="ARBA00023136"/>
    </source>
</evidence>
<dbReference type="Gene3D" id="3.30.70.270">
    <property type="match status" value="1"/>
</dbReference>
<reference evidence="9 10" key="1">
    <citation type="journal article" date="2013" name="Environ. Microbiol.">
        <title>Complete genome, catabolic sub-proteomes and key-metabolites of Desulfobacula toluolica Tol2, a marine, aromatic compound-degrading, sulfate-reducing bacterium.</title>
        <authorList>
            <person name="Wohlbrand L."/>
            <person name="Jacob J.H."/>
            <person name="Kube M."/>
            <person name="Mussmann M."/>
            <person name="Jarling R."/>
            <person name="Beck A."/>
            <person name="Amann R."/>
            <person name="Wilkes H."/>
            <person name="Reinhardt R."/>
            <person name="Rabus R."/>
        </authorList>
    </citation>
    <scope>NUCLEOTIDE SEQUENCE [LARGE SCALE GENOMIC DNA]</scope>
    <source>
        <strain evidence="10">DSM 7467 / Tol2</strain>
    </source>
</reference>
<dbReference type="GO" id="GO:0052621">
    <property type="term" value="F:diguanylate cyclase activity"/>
    <property type="evidence" value="ECO:0007669"/>
    <property type="project" value="UniProtKB-EC"/>
</dbReference>
<evidence type="ECO:0000313" key="10">
    <source>
        <dbReference type="Proteomes" id="UP000007347"/>
    </source>
</evidence>
<organism evidence="9 10">
    <name type="scientific">Desulfobacula toluolica (strain DSM 7467 / Tol2)</name>
    <dbReference type="NCBI Taxonomy" id="651182"/>
    <lineage>
        <taxon>Bacteria</taxon>
        <taxon>Pseudomonadati</taxon>
        <taxon>Thermodesulfobacteriota</taxon>
        <taxon>Desulfobacteria</taxon>
        <taxon>Desulfobacterales</taxon>
        <taxon>Desulfobacteraceae</taxon>
        <taxon>Desulfobacula</taxon>
    </lineage>
</organism>
<gene>
    <name evidence="9" type="ordered locus">TOL2_C16620</name>
</gene>
<evidence type="ECO:0000256" key="4">
    <source>
        <dbReference type="ARBA" id="ARBA00022692"/>
    </source>
</evidence>
<dbReference type="SUPFAM" id="SSF55073">
    <property type="entry name" value="Nucleotide cyclase"/>
    <property type="match status" value="1"/>
</dbReference>
<feature type="transmembrane region" description="Helical" evidence="7">
    <location>
        <begin position="286"/>
        <end position="308"/>
    </location>
</feature>
<dbReference type="InterPro" id="IPR033479">
    <property type="entry name" value="dCache_1"/>
</dbReference>
<evidence type="ECO:0000256" key="7">
    <source>
        <dbReference type="SAM" id="Phobius"/>
    </source>
</evidence>